<reference evidence="3" key="1">
    <citation type="journal article" date="2019" name="Int. J. Syst. Evol. Microbiol.">
        <title>The Global Catalogue of Microorganisms (GCM) 10K type strain sequencing project: providing services to taxonomists for standard genome sequencing and annotation.</title>
        <authorList>
            <consortium name="The Broad Institute Genomics Platform"/>
            <consortium name="The Broad Institute Genome Sequencing Center for Infectious Disease"/>
            <person name="Wu L."/>
            <person name="Ma J."/>
        </authorList>
    </citation>
    <scope>NUCLEOTIDE SEQUENCE [LARGE SCALE GENOMIC DNA]</scope>
    <source>
        <strain evidence="3">JCM 12140</strain>
    </source>
</reference>
<feature type="region of interest" description="Disordered" evidence="1">
    <location>
        <begin position="58"/>
        <end position="103"/>
    </location>
</feature>
<sequence length="103" mass="10597">MPSPHFAVAPLGALDETSGRQTVAPALLTYVPFVQVAAGAGAGAGGATYVPTVVTSRRPWRNAPASRPRRSGQGRYRRAGVLAVMPTESNRSARAVADPGSTP</sequence>
<protein>
    <submittedName>
        <fullName evidence="2">Uncharacterized protein</fullName>
    </submittedName>
</protein>
<keyword evidence="3" id="KW-1185">Reference proteome</keyword>
<dbReference type="EMBL" id="BAAAJX010000019">
    <property type="protein sequence ID" value="GAA1494912.1"/>
    <property type="molecule type" value="Genomic_DNA"/>
</dbReference>
<comment type="caution">
    <text evidence="2">The sequence shown here is derived from an EMBL/GenBank/DDBJ whole genome shotgun (WGS) entry which is preliminary data.</text>
</comment>
<evidence type="ECO:0000256" key="1">
    <source>
        <dbReference type="SAM" id="MobiDB-lite"/>
    </source>
</evidence>
<evidence type="ECO:0000313" key="3">
    <source>
        <dbReference type="Proteomes" id="UP001501742"/>
    </source>
</evidence>
<dbReference type="Proteomes" id="UP001501742">
    <property type="component" value="Unassembled WGS sequence"/>
</dbReference>
<name>A0ABP4KBZ6_9MICO</name>
<accession>A0ABP4KBZ6</accession>
<gene>
    <name evidence="2" type="ORF">GCM10009627_32580</name>
</gene>
<evidence type="ECO:0000313" key="2">
    <source>
        <dbReference type="EMBL" id="GAA1494912.1"/>
    </source>
</evidence>
<feature type="compositionally biased region" description="Basic residues" evidence="1">
    <location>
        <begin position="67"/>
        <end position="78"/>
    </location>
</feature>
<organism evidence="2 3">
    <name type="scientific">Curtobacterium herbarum</name>
    <dbReference type="NCBI Taxonomy" id="150122"/>
    <lineage>
        <taxon>Bacteria</taxon>
        <taxon>Bacillati</taxon>
        <taxon>Actinomycetota</taxon>
        <taxon>Actinomycetes</taxon>
        <taxon>Micrococcales</taxon>
        <taxon>Microbacteriaceae</taxon>
        <taxon>Curtobacterium</taxon>
    </lineage>
</organism>
<proteinExistence type="predicted"/>